<dbReference type="GO" id="GO:0003755">
    <property type="term" value="F:peptidyl-prolyl cis-trans isomerase activity"/>
    <property type="evidence" value="ECO:0007669"/>
    <property type="project" value="UniProtKB-KW"/>
</dbReference>
<sequence length="277" mass="32543">MSERDEKHQFQHTENAVDFKGDGKVEATEIIGEVDEEAEEKAQEKMRREREARAQALTLEIVGDLPYAEVKPPENVLFVCKLNPVTEDEDLDTIFSRFGPIVSCEVIRDKRTKDSLQYAFIEFENQKDCEQAYFKMQGVLIDDHRIHVDFSQSVSRLSDKWRTATNSKRAQHGGGFGGIAGLEKKRQFRAVDTKADEDRKRSNGYGMVIDKDAIRHERDMEPNRQSRPRKHSRSRSPRNYDRYREHVPSGDVRRRRERSRDYRRDDYEGRSRSSKEW</sequence>
<evidence type="ECO:0000256" key="2">
    <source>
        <dbReference type="ARBA" id="ARBA00002388"/>
    </source>
</evidence>
<comment type="caution">
    <text evidence="12">The sequence shown here is derived from an EMBL/GenBank/DDBJ whole genome shotgun (WGS) entry which is preliminary data.</text>
</comment>
<feature type="region of interest" description="Disordered" evidence="10">
    <location>
        <begin position="188"/>
        <end position="277"/>
    </location>
</feature>
<keyword evidence="9" id="KW-0694">RNA-binding</keyword>
<dbReference type="InterPro" id="IPR000504">
    <property type="entry name" value="RRM_dom"/>
</dbReference>
<feature type="region of interest" description="Disordered" evidence="10">
    <location>
        <begin position="1"/>
        <end position="22"/>
    </location>
</feature>
<keyword evidence="13" id="KW-1185">Reference proteome</keyword>
<dbReference type="GO" id="GO:0005634">
    <property type="term" value="C:nucleus"/>
    <property type="evidence" value="ECO:0007669"/>
    <property type="project" value="UniProtKB-SubCell"/>
</dbReference>
<dbReference type="GO" id="GO:0003723">
    <property type="term" value="F:RNA binding"/>
    <property type="evidence" value="ECO:0007669"/>
    <property type="project" value="UniProtKB-UniRule"/>
</dbReference>
<keyword evidence="7 12" id="KW-0413">Isomerase</keyword>
<dbReference type="PROSITE" id="PS50102">
    <property type="entry name" value="RRM"/>
    <property type="match status" value="1"/>
</dbReference>
<feature type="compositionally biased region" description="Basic and acidic residues" evidence="10">
    <location>
        <begin position="209"/>
        <end position="224"/>
    </location>
</feature>
<dbReference type="CDD" id="cd12235">
    <property type="entry name" value="RRM_PPIL4"/>
    <property type="match status" value="1"/>
</dbReference>
<reference evidence="12" key="1">
    <citation type="submission" date="2021-03" db="EMBL/GenBank/DDBJ databases">
        <authorList>
            <person name="Tagirdzhanova G."/>
        </authorList>
    </citation>
    <scope>NUCLEOTIDE SEQUENCE</scope>
</reference>
<dbReference type="InterPro" id="IPR035979">
    <property type="entry name" value="RBD_domain_sf"/>
</dbReference>
<dbReference type="EC" id="5.2.1.8" evidence="5"/>
<feature type="compositionally biased region" description="Basic and acidic residues" evidence="10">
    <location>
        <begin position="238"/>
        <end position="277"/>
    </location>
</feature>
<evidence type="ECO:0000256" key="6">
    <source>
        <dbReference type="ARBA" id="ARBA00023110"/>
    </source>
</evidence>
<dbReference type="Gene3D" id="3.30.70.330">
    <property type="match status" value="1"/>
</dbReference>
<dbReference type="EMBL" id="CAJPDT010000054">
    <property type="protein sequence ID" value="CAF9929632.1"/>
    <property type="molecule type" value="Genomic_DNA"/>
</dbReference>
<dbReference type="PANTHER" id="PTHR45843:SF1">
    <property type="entry name" value="PEPTIDYL-PROLYL CIS-TRANS ISOMERASE-LIKE 4"/>
    <property type="match status" value="1"/>
</dbReference>
<evidence type="ECO:0000259" key="11">
    <source>
        <dbReference type="PROSITE" id="PS50102"/>
    </source>
</evidence>
<evidence type="ECO:0000256" key="9">
    <source>
        <dbReference type="PROSITE-ProRule" id="PRU00176"/>
    </source>
</evidence>
<evidence type="ECO:0000256" key="4">
    <source>
        <dbReference type="ARBA" id="ARBA00010739"/>
    </source>
</evidence>
<evidence type="ECO:0000256" key="8">
    <source>
        <dbReference type="ARBA" id="ARBA00023242"/>
    </source>
</evidence>
<evidence type="ECO:0000313" key="12">
    <source>
        <dbReference type="EMBL" id="CAF9929632.1"/>
    </source>
</evidence>
<comment type="catalytic activity">
    <reaction evidence="1">
        <text>[protein]-peptidylproline (omega=180) = [protein]-peptidylproline (omega=0)</text>
        <dbReference type="Rhea" id="RHEA:16237"/>
        <dbReference type="Rhea" id="RHEA-COMP:10747"/>
        <dbReference type="Rhea" id="RHEA-COMP:10748"/>
        <dbReference type="ChEBI" id="CHEBI:83833"/>
        <dbReference type="ChEBI" id="CHEBI:83834"/>
        <dbReference type="EC" id="5.2.1.8"/>
    </reaction>
</comment>
<comment type="subcellular location">
    <subcellularLocation>
        <location evidence="3">Nucleus</location>
    </subcellularLocation>
</comment>
<feature type="domain" description="RRM" evidence="11">
    <location>
        <begin position="75"/>
        <end position="153"/>
    </location>
</feature>
<dbReference type="Pfam" id="PF00076">
    <property type="entry name" value="RRM_1"/>
    <property type="match status" value="1"/>
</dbReference>
<dbReference type="PANTHER" id="PTHR45843">
    <property type="entry name" value="PEPTIDYL-PROLYL CIS-TRANS ISOMERASE-LIKE 4"/>
    <property type="match status" value="1"/>
</dbReference>
<evidence type="ECO:0000256" key="5">
    <source>
        <dbReference type="ARBA" id="ARBA00013194"/>
    </source>
</evidence>
<evidence type="ECO:0000313" key="13">
    <source>
        <dbReference type="Proteomes" id="UP000664534"/>
    </source>
</evidence>
<evidence type="ECO:0000256" key="1">
    <source>
        <dbReference type="ARBA" id="ARBA00000971"/>
    </source>
</evidence>
<keyword evidence="6" id="KW-0697">Rotamase</keyword>
<dbReference type="AlphaFoldDB" id="A0A8H3IIV2"/>
<dbReference type="InterPro" id="IPR012677">
    <property type="entry name" value="Nucleotide-bd_a/b_plait_sf"/>
</dbReference>
<feature type="compositionally biased region" description="Basic and acidic residues" evidence="10">
    <location>
        <begin position="188"/>
        <end position="201"/>
    </location>
</feature>
<gene>
    <name evidence="12" type="primary">CYP6</name>
    <name evidence="12" type="ORF">IMSHALPRED_007964</name>
</gene>
<evidence type="ECO:0000256" key="10">
    <source>
        <dbReference type="SAM" id="MobiDB-lite"/>
    </source>
</evidence>
<feature type="compositionally biased region" description="Basic residues" evidence="10">
    <location>
        <begin position="226"/>
        <end position="236"/>
    </location>
</feature>
<evidence type="ECO:0000256" key="3">
    <source>
        <dbReference type="ARBA" id="ARBA00004123"/>
    </source>
</evidence>
<dbReference type="OrthoDB" id="2083at2759"/>
<evidence type="ECO:0000256" key="7">
    <source>
        <dbReference type="ARBA" id="ARBA00023235"/>
    </source>
</evidence>
<dbReference type="SMART" id="SM00360">
    <property type="entry name" value="RRM"/>
    <property type="match status" value="1"/>
</dbReference>
<name>A0A8H3IIV2_9LECA</name>
<keyword evidence="8" id="KW-0539">Nucleus</keyword>
<protein>
    <recommendedName>
        <fullName evidence="5">peptidylprolyl isomerase</fullName>
        <ecNumber evidence="5">5.2.1.8</ecNumber>
    </recommendedName>
</protein>
<organism evidence="12 13">
    <name type="scientific">Imshaugia aleurites</name>
    <dbReference type="NCBI Taxonomy" id="172621"/>
    <lineage>
        <taxon>Eukaryota</taxon>
        <taxon>Fungi</taxon>
        <taxon>Dikarya</taxon>
        <taxon>Ascomycota</taxon>
        <taxon>Pezizomycotina</taxon>
        <taxon>Lecanoromycetes</taxon>
        <taxon>OSLEUM clade</taxon>
        <taxon>Lecanoromycetidae</taxon>
        <taxon>Lecanorales</taxon>
        <taxon>Lecanorineae</taxon>
        <taxon>Parmeliaceae</taxon>
        <taxon>Imshaugia</taxon>
    </lineage>
</organism>
<accession>A0A8H3IIV2</accession>
<comment type="function">
    <text evidence="2">PPIases accelerate the folding of proteins. It catalyzes the cis-trans isomerization of proline imidic peptide bonds in oligopeptides.</text>
</comment>
<comment type="similarity">
    <text evidence="4">Belongs to the cyclophilin-type PPIase family. PPIL4 subfamily.</text>
</comment>
<dbReference type="FunFam" id="3.30.70.330:FF:000287">
    <property type="entry name" value="Peptidyl-prolyl cis-trans isomerase"/>
    <property type="match status" value="1"/>
</dbReference>
<dbReference type="InterPro" id="IPR035542">
    <property type="entry name" value="CRIP"/>
</dbReference>
<dbReference type="SUPFAM" id="SSF54928">
    <property type="entry name" value="RNA-binding domain, RBD"/>
    <property type="match status" value="1"/>
</dbReference>
<dbReference type="Proteomes" id="UP000664534">
    <property type="component" value="Unassembled WGS sequence"/>
</dbReference>
<proteinExistence type="inferred from homology"/>